<sequence>MVAHPASAASPGSAANTTLAPYHTFPGNNSTALEILQAPQQISAFVIVTLGRQRPASASPGVLLPVKPLNAAAGIVEQARGALLFPIRLETADFSRFHSSGPVAGYLCVHLSLPDDQCFDLLLGALGLGFVLSLASAIPIFTVCQLFQCSHRDERQKVAA</sequence>
<comment type="caution">
    <text evidence="2">The sequence shown here is derived from an EMBL/GenBank/DDBJ whole genome shotgun (WGS) entry which is preliminary data.</text>
</comment>
<reference evidence="2" key="1">
    <citation type="submission" date="2017-08" db="EMBL/GenBank/DDBJ databases">
        <authorList>
            <person name="Polle J.E."/>
            <person name="Barry K."/>
            <person name="Cushman J."/>
            <person name="Schmutz J."/>
            <person name="Tran D."/>
            <person name="Hathwaick L.T."/>
            <person name="Yim W.C."/>
            <person name="Jenkins J."/>
            <person name="Mckie-Krisberg Z.M."/>
            <person name="Prochnik S."/>
            <person name="Lindquist E."/>
            <person name="Dockter R.B."/>
            <person name="Adam C."/>
            <person name="Molina H."/>
            <person name="Bunkerborg J."/>
            <person name="Jin E."/>
            <person name="Buchheim M."/>
            <person name="Magnuson J."/>
        </authorList>
    </citation>
    <scope>NUCLEOTIDE SEQUENCE</scope>
    <source>
        <strain evidence="2">CCAP 19/18</strain>
    </source>
</reference>
<name>A0ABQ7G7A4_DUNSA</name>
<feature type="transmembrane region" description="Helical" evidence="1">
    <location>
        <begin position="121"/>
        <end position="147"/>
    </location>
</feature>
<keyword evidence="3" id="KW-1185">Reference proteome</keyword>
<protein>
    <submittedName>
        <fullName evidence="2">Uncharacterized protein</fullName>
    </submittedName>
</protein>
<gene>
    <name evidence="2" type="ORF">DUNSADRAFT_14545</name>
</gene>
<keyword evidence="1" id="KW-0472">Membrane</keyword>
<dbReference type="EMBL" id="MU070040">
    <property type="protein sequence ID" value="KAF5830464.1"/>
    <property type="molecule type" value="Genomic_DNA"/>
</dbReference>
<keyword evidence="1" id="KW-0812">Transmembrane</keyword>
<dbReference type="Proteomes" id="UP000815325">
    <property type="component" value="Unassembled WGS sequence"/>
</dbReference>
<evidence type="ECO:0000313" key="3">
    <source>
        <dbReference type="Proteomes" id="UP000815325"/>
    </source>
</evidence>
<proteinExistence type="predicted"/>
<evidence type="ECO:0000313" key="2">
    <source>
        <dbReference type="EMBL" id="KAF5830464.1"/>
    </source>
</evidence>
<organism evidence="2 3">
    <name type="scientific">Dunaliella salina</name>
    <name type="common">Green alga</name>
    <name type="synonym">Protococcus salinus</name>
    <dbReference type="NCBI Taxonomy" id="3046"/>
    <lineage>
        <taxon>Eukaryota</taxon>
        <taxon>Viridiplantae</taxon>
        <taxon>Chlorophyta</taxon>
        <taxon>core chlorophytes</taxon>
        <taxon>Chlorophyceae</taxon>
        <taxon>CS clade</taxon>
        <taxon>Chlamydomonadales</taxon>
        <taxon>Dunaliellaceae</taxon>
        <taxon>Dunaliella</taxon>
    </lineage>
</organism>
<keyword evidence="1" id="KW-1133">Transmembrane helix</keyword>
<accession>A0ABQ7G7A4</accession>
<evidence type="ECO:0000256" key="1">
    <source>
        <dbReference type="SAM" id="Phobius"/>
    </source>
</evidence>